<dbReference type="HOGENOM" id="CLU_1784696_0_0_11"/>
<feature type="transmembrane region" description="Helical" evidence="2">
    <location>
        <begin position="56"/>
        <end position="78"/>
    </location>
</feature>
<feature type="region of interest" description="Disordered" evidence="1">
    <location>
        <begin position="1"/>
        <end position="48"/>
    </location>
</feature>
<evidence type="ECO:0000313" key="3">
    <source>
        <dbReference type="EMBL" id="CCH89491.1"/>
    </source>
</evidence>
<keyword evidence="2" id="KW-1133">Transmembrane helix</keyword>
<dbReference type="AlphaFoldDB" id="I4F1H8"/>
<organism evidence="3 4">
    <name type="scientific">Modestobacter italicus (strain DSM 44449 / CECT 9708 / BC 501)</name>
    <dbReference type="NCBI Taxonomy" id="2732864"/>
    <lineage>
        <taxon>Bacteria</taxon>
        <taxon>Bacillati</taxon>
        <taxon>Actinomycetota</taxon>
        <taxon>Actinomycetes</taxon>
        <taxon>Geodermatophilales</taxon>
        <taxon>Geodermatophilaceae</taxon>
        <taxon>Modestobacter</taxon>
    </lineage>
</organism>
<keyword evidence="2" id="KW-0472">Membrane</keyword>
<sequence length="145" mass="14739">MSTDGTTPTDPQTPSAQPAGATTFEPGAAAPSVSEGTLGNVPETDTEPGWVARHTATLITLMVAVVVAAVAIAGVMLYKDRIDDRNSDTEAAVAKNVASQGASVETVECDGDTCAAVINGQAYTVLVQEDAQGERHFGVSAYAGN</sequence>
<feature type="compositionally biased region" description="Low complexity" evidence="1">
    <location>
        <begin position="1"/>
        <end position="14"/>
    </location>
</feature>
<dbReference type="Proteomes" id="UP000006461">
    <property type="component" value="Chromosome"/>
</dbReference>
<evidence type="ECO:0000256" key="1">
    <source>
        <dbReference type="SAM" id="MobiDB-lite"/>
    </source>
</evidence>
<protein>
    <recommendedName>
        <fullName evidence="5">DUF4333 domain-containing protein</fullName>
    </recommendedName>
</protein>
<dbReference type="OrthoDB" id="5197922at2"/>
<keyword evidence="4" id="KW-1185">Reference proteome</keyword>
<gene>
    <name evidence="3" type="ordered locus">MODMU_4090</name>
</gene>
<accession>I4F1H8</accession>
<dbReference type="KEGG" id="mmar:MODMU_4090"/>
<proteinExistence type="predicted"/>
<evidence type="ECO:0000256" key="2">
    <source>
        <dbReference type="SAM" id="Phobius"/>
    </source>
</evidence>
<name>I4F1H8_MODI5</name>
<dbReference type="EMBL" id="FO203431">
    <property type="protein sequence ID" value="CCH89491.1"/>
    <property type="molecule type" value="Genomic_DNA"/>
</dbReference>
<keyword evidence="2" id="KW-0812">Transmembrane</keyword>
<dbReference type="OMA" id="KDRIDDR"/>
<dbReference type="STRING" id="477641.MODMU_4090"/>
<evidence type="ECO:0000313" key="4">
    <source>
        <dbReference type="Proteomes" id="UP000006461"/>
    </source>
</evidence>
<evidence type="ECO:0008006" key="5">
    <source>
        <dbReference type="Google" id="ProtNLM"/>
    </source>
</evidence>
<reference evidence="3 4" key="1">
    <citation type="journal article" date="2012" name="J. Bacteriol.">
        <title>Genome Sequence of Radiation-Resistant Modestobacter marinus Strain BC501, a Representative Actinobacterium That Thrives on Calcareous Stone Surfaces.</title>
        <authorList>
            <person name="Normand P."/>
            <person name="Gury J."/>
            <person name="Pujic P."/>
            <person name="Chouaia B."/>
            <person name="Crotti E."/>
            <person name="Brusetti L."/>
            <person name="Daffonchio D."/>
            <person name="Vacherie B."/>
            <person name="Barbe V."/>
            <person name="Medigue C."/>
            <person name="Calteau A."/>
            <person name="Ghodhbane-Gtari F."/>
            <person name="Essoussi I."/>
            <person name="Nouioui I."/>
            <person name="Abbassi-Ghozzi I."/>
            <person name="Gtari M."/>
        </authorList>
    </citation>
    <scope>NUCLEOTIDE SEQUENCE [LARGE SCALE GENOMIC DNA]</scope>
    <source>
        <strain evidence="4">BC 501</strain>
    </source>
</reference>